<protein>
    <recommendedName>
        <fullName evidence="6">Lipopolysaccharide export system protein LptC</fullName>
    </recommendedName>
</protein>
<comment type="similarity">
    <text evidence="6">Belongs to the LptC family.</text>
</comment>
<dbReference type="GO" id="GO:0030288">
    <property type="term" value="C:outer membrane-bounded periplasmic space"/>
    <property type="evidence" value="ECO:0007669"/>
    <property type="project" value="TreeGrafter"/>
</dbReference>
<keyword evidence="3 6" id="KW-0812">Transmembrane</keyword>
<comment type="subunit">
    <text evidence="6">Component of the lipopolysaccharide transport and assembly complex. Interacts with LptA and the LptBFG transporter complex.</text>
</comment>
<name>A0A2G1UIV5_9GAMM</name>
<dbReference type="GO" id="GO:0005886">
    <property type="term" value="C:plasma membrane"/>
    <property type="evidence" value="ECO:0007669"/>
    <property type="project" value="UniProtKB-SubCell"/>
</dbReference>
<reference evidence="7 8" key="1">
    <citation type="submission" date="2017-09" db="EMBL/GenBank/DDBJ databases">
        <title>The draft genome sequences of Marinobacter sp. PWS21.</title>
        <authorList>
            <person name="Cao J."/>
        </authorList>
    </citation>
    <scope>NUCLEOTIDE SEQUENCE [LARGE SCALE GENOMIC DNA]</scope>
    <source>
        <strain evidence="7 8">PWS21</strain>
    </source>
</reference>
<evidence type="ECO:0000256" key="6">
    <source>
        <dbReference type="HAMAP-Rule" id="MF_01915"/>
    </source>
</evidence>
<evidence type="ECO:0000313" key="8">
    <source>
        <dbReference type="Proteomes" id="UP000231409"/>
    </source>
</evidence>
<comment type="subcellular location">
    <subcellularLocation>
        <location evidence="6">Cell inner membrane</location>
        <topology evidence="6">Single-pass membrane protein</topology>
    </subcellularLocation>
</comment>
<evidence type="ECO:0000256" key="2">
    <source>
        <dbReference type="ARBA" id="ARBA00022519"/>
    </source>
</evidence>
<keyword evidence="4 6" id="KW-1133">Transmembrane helix</keyword>
<keyword evidence="1 6" id="KW-1003">Cell membrane</keyword>
<dbReference type="AlphaFoldDB" id="A0A2G1UIV5"/>
<dbReference type="GO" id="GO:0017089">
    <property type="term" value="F:glycolipid transfer activity"/>
    <property type="evidence" value="ECO:0007669"/>
    <property type="project" value="TreeGrafter"/>
</dbReference>
<dbReference type="EMBL" id="NTFH01000010">
    <property type="protein sequence ID" value="PHQ14398.1"/>
    <property type="molecule type" value="Genomic_DNA"/>
</dbReference>
<sequence length="201" mass="22226">MGAILDLAGRPWVRTLALIASILALASLLWQSDEPREPTAAADLRGATEPDGFVVNGRYLAFNETGQLTSHIESPRIEQFESTRLATMMAPEATLYDESSGVPWTLRADNGRFTEGTDIVELEGNVVLTRPLGGGRDATLITEQLTVDNRNRTVYTDAPVEMTDRYSVTRATGMKAWIDERILELESQVEGRYEPAKRNTP</sequence>
<proteinExistence type="inferred from homology"/>
<keyword evidence="5 6" id="KW-0472">Membrane</keyword>
<dbReference type="InterPro" id="IPR010664">
    <property type="entry name" value="LipoPS_assembly_LptC-rel"/>
</dbReference>
<dbReference type="HAMAP" id="MF_01915">
    <property type="entry name" value="LPS_assembly_LptC"/>
    <property type="match status" value="1"/>
</dbReference>
<evidence type="ECO:0000256" key="3">
    <source>
        <dbReference type="ARBA" id="ARBA00022692"/>
    </source>
</evidence>
<comment type="caution">
    <text evidence="7">The sequence shown here is derived from an EMBL/GenBank/DDBJ whole genome shotgun (WGS) entry which is preliminary data.</text>
</comment>
<dbReference type="PANTHER" id="PTHR37481:SF1">
    <property type="entry name" value="LIPOPOLYSACCHARIDE EXPORT SYSTEM PROTEIN LPTC"/>
    <property type="match status" value="1"/>
</dbReference>
<accession>A0A2G1UIV5</accession>
<dbReference type="GO" id="GO:0043165">
    <property type="term" value="P:Gram-negative-bacterium-type cell outer membrane assembly"/>
    <property type="evidence" value="ECO:0007669"/>
    <property type="project" value="UniProtKB-UniRule"/>
</dbReference>
<dbReference type="InterPro" id="IPR052363">
    <property type="entry name" value="LPS_export_LptC"/>
</dbReference>
<dbReference type="PANTHER" id="PTHR37481">
    <property type="entry name" value="LIPOPOLYSACCHARIDE EXPORT SYSTEM PROTEIN LPTC"/>
    <property type="match status" value="1"/>
</dbReference>
<comment type="function">
    <text evidence="6">Involved in the assembly of lipopolysaccharide (LPS). Required for the translocation of LPS from the inner membrane to the outer membrane. Facilitates the transfer of LPS from the inner membrane to the periplasmic protein LptA. Could be a docking site for LptA.</text>
</comment>
<dbReference type="Pfam" id="PF06835">
    <property type="entry name" value="LptC"/>
    <property type="match status" value="1"/>
</dbReference>
<evidence type="ECO:0000313" key="7">
    <source>
        <dbReference type="EMBL" id="PHQ14398.1"/>
    </source>
</evidence>
<dbReference type="GO" id="GO:0015221">
    <property type="term" value="F:lipopolysaccharide transmembrane transporter activity"/>
    <property type="evidence" value="ECO:0007669"/>
    <property type="project" value="InterPro"/>
</dbReference>
<evidence type="ECO:0000256" key="5">
    <source>
        <dbReference type="ARBA" id="ARBA00023136"/>
    </source>
</evidence>
<gene>
    <name evidence="6 7" type="primary">lptC</name>
    <name evidence="7" type="ORF">CLH61_13870</name>
</gene>
<organism evidence="7 8">
    <name type="scientific">Marinobacter profundi</name>
    <dbReference type="NCBI Taxonomy" id="2666256"/>
    <lineage>
        <taxon>Bacteria</taxon>
        <taxon>Pseudomonadati</taxon>
        <taxon>Pseudomonadota</taxon>
        <taxon>Gammaproteobacteria</taxon>
        <taxon>Pseudomonadales</taxon>
        <taxon>Marinobacteraceae</taxon>
        <taxon>Marinobacter</taxon>
    </lineage>
</organism>
<evidence type="ECO:0000256" key="1">
    <source>
        <dbReference type="ARBA" id="ARBA00022475"/>
    </source>
</evidence>
<dbReference type="Proteomes" id="UP000231409">
    <property type="component" value="Unassembled WGS sequence"/>
</dbReference>
<keyword evidence="2 6" id="KW-0997">Cell inner membrane</keyword>
<evidence type="ECO:0000256" key="4">
    <source>
        <dbReference type="ARBA" id="ARBA00022989"/>
    </source>
</evidence>
<dbReference type="Gene3D" id="2.60.450.10">
    <property type="entry name" value="Lipopolysaccharide (LPS) transport protein A like domain"/>
    <property type="match status" value="1"/>
</dbReference>
<keyword evidence="8" id="KW-1185">Reference proteome</keyword>
<dbReference type="InterPro" id="IPR026265">
    <property type="entry name" value="LptC"/>
</dbReference>
<dbReference type="NCBIfam" id="TIGR04409">
    <property type="entry name" value="LptC_YrbK"/>
    <property type="match status" value="1"/>
</dbReference>
<dbReference type="RefSeq" id="WP_099615350.1">
    <property type="nucleotide sequence ID" value="NZ_KZ319373.1"/>
</dbReference>